<dbReference type="EMBL" id="QRUH01000012">
    <property type="protein sequence ID" value="RGR46922.1"/>
    <property type="molecule type" value="Genomic_DNA"/>
</dbReference>
<gene>
    <name evidence="2" type="ORF">DWY46_13605</name>
</gene>
<sequence length="211" mass="24197">MSNWILLVAGILTYSLAFFLIIVAGFVIRNIKEYKKWIPIIAVIIIIMFVLPNINTNNTQINLLLSRFKVSSEGLAGNNRSSVTIDTLLNNMFLTARGLVGYGDGYAECLNSLYEKKQILTIKTEFINFGILGMLFLYVLPLFYIIKTPHFSKKSLCFVICFWLSLYQRPWLYIVSNYMLLVSGVAYLNTSEPYEKINQNIKKHLSIGRKI</sequence>
<proteinExistence type="predicted"/>
<dbReference type="Proteomes" id="UP000285839">
    <property type="component" value="Unassembled WGS sequence"/>
</dbReference>
<feature type="transmembrane region" description="Helical" evidence="1">
    <location>
        <begin position="171"/>
        <end position="188"/>
    </location>
</feature>
<dbReference type="RefSeq" id="WP_118031573.1">
    <property type="nucleotide sequence ID" value="NZ_QRUH01000012.1"/>
</dbReference>
<dbReference type="AlphaFoldDB" id="A0A412EN41"/>
<evidence type="ECO:0000313" key="3">
    <source>
        <dbReference type="Proteomes" id="UP000285839"/>
    </source>
</evidence>
<keyword evidence="1" id="KW-0472">Membrane</keyword>
<keyword evidence="1" id="KW-0812">Transmembrane</keyword>
<keyword evidence="1" id="KW-1133">Transmembrane helix</keyword>
<name>A0A412EN41_9FIRM</name>
<organism evidence="2 3">
    <name type="scientific">Blautia obeum</name>
    <dbReference type="NCBI Taxonomy" id="40520"/>
    <lineage>
        <taxon>Bacteria</taxon>
        <taxon>Bacillati</taxon>
        <taxon>Bacillota</taxon>
        <taxon>Clostridia</taxon>
        <taxon>Lachnospirales</taxon>
        <taxon>Lachnospiraceae</taxon>
        <taxon>Blautia</taxon>
    </lineage>
</organism>
<reference evidence="2 3" key="1">
    <citation type="submission" date="2018-08" db="EMBL/GenBank/DDBJ databases">
        <title>A genome reference for cultivated species of the human gut microbiota.</title>
        <authorList>
            <person name="Zou Y."/>
            <person name="Xue W."/>
            <person name="Luo G."/>
        </authorList>
    </citation>
    <scope>NUCLEOTIDE SEQUENCE [LARGE SCALE GENOMIC DNA]</scope>
    <source>
        <strain evidence="2 3">AF25-21</strain>
    </source>
</reference>
<accession>A0A412EN41</accession>
<evidence type="ECO:0000256" key="1">
    <source>
        <dbReference type="SAM" id="Phobius"/>
    </source>
</evidence>
<evidence type="ECO:0000313" key="2">
    <source>
        <dbReference type="EMBL" id="RGR46922.1"/>
    </source>
</evidence>
<comment type="caution">
    <text evidence="2">The sequence shown here is derived from an EMBL/GenBank/DDBJ whole genome shotgun (WGS) entry which is preliminary data.</text>
</comment>
<protein>
    <submittedName>
        <fullName evidence="2">Uncharacterized protein</fullName>
    </submittedName>
</protein>
<feature type="transmembrane region" description="Helical" evidence="1">
    <location>
        <begin position="6"/>
        <end position="28"/>
    </location>
</feature>
<feature type="transmembrane region" description="Helical" evidence="1">
    <location>
        <begin position="37"/>
        <end position="54"/>
    </location>
</feature>
<feature type="transmembrane region" description="Helical" evidence="1">
    <location>
        <begin position="126"/>
        <end position="146"/>
    </location>
</feature>